<evidence type="ECO:0000256" key="5">
    <source>
        <dbReference type="ARBA" id="ARBA00022989"/>
    </source>
</evidence>
<name>A0A226F404_FOLCA</name>
<sequence length="403" mass="45185">MLHHHIARCFTTYSTSRQIQIKSTLLAVTYLILVATVWVAYLTSLDLNIKNVYQRSCPVQGAVTIKVKGQLSTLDLDDSEFSVADSSLYKRTFDAADLIYPPFGEDDGTFVAVTNLLITPNQTRGRCPQTTDSAKAKCTLDKDCVKGKTGPSYDGVLTGKCFKDSGQCEMSSWCPVESSSLPLKGNRALLKDVANFTVLIKNSVEFPECGKDLHYRNIKNKSSSDYLEKCLHSVGEDDHCPILRLGDVVTWSGEDFSKVATLGALFKIELKWECDFDGLTSNVCFPKYIFERMDEANSSIAPGFNFRTSFYHEENRRTLVKMYGIKFLIVVSGQGKKFDFLQLVLAFGANIALFDLAPLVCDTLFHFLCYLKRFTPFKKHFGDFSSKARYADRSLAEDEPEQG</sequence>
<organism evidence="11 12">
    <name type="scientific">Folsomia candida</name>
    <name type="common">Springtail</name>
    <dbReference type="NCBI Taxonomy" id="158441"/>
    <lineage>
        <taxon>Eukaryota</taxon>
        <taxon>Metazoa</taxon>
        <taxon>Ecdysozoa</taxon>
        <taxon>Arthropoda</taxon>
        <taxon>Hexapoda</taxon>
        <taxon>Collembola</taxon>
        <taxon>Entomobryomorpha</taxon>
        <taxon>Isotomoidea</taxon>
        <taxon>Isotomidae</taxon>
        <taxon>Proisotominae</taxon>
        <taxon>Folsomia</taxon>
    </lineage>
</organism>
<evidence type="ECO:0000256" key="4">
    <source>
        <dbReference type="ARBA" id="ARBA00022692"/>
    </source>
</evidence>
<protein>
    <submittedName>
        <fullName evidence="11">P2X purinoceptor 4</fullName>
    </submittedName>
</protein>
<keyword evidence="12" id="KW-1185">Reference proteome</keyword>
<comment type="subcellular location">
    <subcellularLocation>
        <location evidence="1">Endomembrane system</location>
    </subcellularLocation>
</comment>
<dbReference type="PANTHER" id="PTHR10125:SF31">
    <property type="entry name" value="P2X RECEPTOR E"/>
    <property type="match status" value="1"/>
</dbReference>
<evidence type="ECO:0000256" key="6">
    <source>
        <dbReference type="ARBA" id="ARBA00023065"/>
    </source>
</evidence>
<dbReference type="OrthoDB" id="494673at2759"/>
<evidence type="ECO:0000256" key="10">
    <source>
        <dbReference type="SAM" id="Phobius"/>
    </source>
</evidence>
<dbReference type="InterPro" id="IPR001429">
    <property type="entry name" value="P2X_purnocptor"/>
</dbReference>
<evidence type="ECO:0000313" key="12">
    <source>
        <dbReference type="Proteomes" id="UP000198287"/>
    </source>
</evidence>
<dbReference type="AlphaFoldDB" id="A0A226F404"/>
<keyword evidence="7 10" id="KW-0472">Membrane</keyword>
<keyword evidence="4 10" id="KW-0812">Transmembrane</keyword>
<dbReference type="Gene3D" id="1.10.287.940">
    <property type="entry name" value="atp-gated p2x4 ion channel"/>
    <property type="match status" value="1"/>
</dbReference>
<dbReference type="InterPro" id="IPR027309">
    <property type="entry name" value="P2X_extracellular_dom_sf"/>
</dbReference>
<evidence type="ECO:0000256" key="8">
    <source>
        <dbReference type="ARBA" id="ARBA00023286"/>
    </source>
</evidence>
<dbReference type="GO" id="GO:0004931">
    <property type="term" value="F:extracellularly ATP-gated monoatomic cation channel activity"/>
    <property type="evidence" value="ECO:0007669"/>
    <property type="project" value="InterPro"/>
</dbReference>
<dbReference type="STRING" id="158441.A0A226F404"/>
<proteinExistence type="inferred from homology"/>
<dbReference type="PANTHER" id="PTHR10125">
    <property type="entry name" value="P2X PURINOCEPTOR"/>
    <property type="match status" value="1"/>
</dbReference>
<reference evidence="11 12" key="1">
    <citation type="submission" date="2015-12" db="EMBL/GenBank/DDBJ databases">
        <title>The genome of Folsomia candida.</title>
        <authorList>
            <person name="Faddeeva A."/>
            <person name="Derks M.F."/>
            <person name="Anvar Y."/>
            <person name="Smit S."/>
            <person name="Van Straalen N."/>
            <person name="Roelofs D."/>
        </authorList>
    </citation>
    <scope>NUCLEOTIDE SEQUENCE [LARGE SCALE GENOMIC DNA]</scope>
    <source>
        <strain evidence="11 12">VU population</strain>
        <tissue evidence="11">Whole body</tissue>
    </source>
</reference>
<dbReference type="GO" id="GO:0070588">
    <property type="term" value="P:calcium ion transmembrane transport"/>
    <property type="evidence" value="ECO:0007669"/>
    <property type="project" value="TreeGrafter"/>
</dbReference>
<evidence type="ECO:0000256" key="9">
    <source>
        <dbReference type="ARBA" id="ARBA00023303"/>
    </source>
</evidence>
<comment type="similarity">
    <text evidence="2">Belongs to the P2X receptor family.</text>
</comment>
<evidence type="ECO:0000256" key="3">
    <source>
        <dbReference type="ARBA" id="ARBA00022448"/>
    </source>
</evidence>
<evidence type="ECO:0000256" key="1">
    <source>
        <dbReference type="ARBA" id="ARBA00004308"/>
    </source>
</evidence>
<dbReference type="GO" id="GO:0001614">
    <property type="term" value="F:purinergic nucleotide receptor activity"/>
    <property type="evidence" value="ECO:0007669"/>
    <property type="project" value="InterPro"/>
</dbReference>
<evidence type="ECO:0000256" key="2">
    <source>
        <dbReference type="ARBA" id="ARBA00009848"/>
    </source>
</evidence>
<dbReference type="EMBL" id="LNIX01000001">
    <property type="protein sequence ID" value="OXA64503.1"/>
    <property type="molecule type" value="Genomic_DNA"/>
</dbReference>
<dbReference type="Pfam" id="PF00864">
    <property type="entry name" value="P2X_receptor"/>
    <property type="match status" value="1"/>
</dbReference>
<accession>A0A226F404</accession>
<dbReference type="GO" id="GO:0033198">
    <property type="term" value="P:response to ATP"/>
    <property type="evidence" value="ECO:0007669"/>
    <property type="project" value="InterPro"/>
</dbReference>
<dbReference type="GO" id="GO:0005886">
    <property type="term" value="C:plasma membrane"/>
    <property type="evidence" value="ECO:0007669"/>
    <property type="project" value="InterPro"/>
</dbReference>
<evidence type="ECO:0000313" key="11">
    <source>
        <dbReference type="EMBL" id="OXA64503.1"/>
    </source>
</evidence>
<gene>
    <name evidence="11" type="ORF">Fcan01_01575</name>
</gene>
<evidence type="ECO:0000256" key="7">
    <source>
        <dbReference type="ARBA" id="ARBA00023136"/>
    </source>
</evidence>
<dbReference type="GO" id="GO:0098794">
    <property type="term" value="C:postsynapse"/>
    <property type="evidence" value="ECO:0007669"/>
    <property type="project" value="GOC"/>
</dbReference>
<dbReference type="Proteomes" id="UP000198287">
    <property type="component" value="Unassembled WGS sequence"/>
</dbReference>
<keyword evidence="5 10" id="KW-1133">Transmembrane helix</keyword>
<feature type="transmembrane region" description="Helical" evidence="10">
    <location>
        <begin position="21"/>
        <end position="41"/>
    </location>
</feature>
<dbReference type="GO" id="GO:0012505">
    <property type="term" value="C:endomembrane system"/>
    <property type="evidence" value="ECO:0007669"/>
    <property type="project" value="UniProtKB-SubCell"/>
</dbReference>
<keyword evidence="6" id="KW-0406">Ion transport</keyword>
<keyword evidence="9" id="KW-0407">Ion channel</keyword>
<comment type="caution">
    <text evidence="11">The sequence shown here is derived from an EMBL/GenBank/DDBJ whole genome shotgun (WGS) entry which is preliminary data.</text>
</comment>
<keyword evidence="3" id="KW-0813">Transport</keyword>
<dbReference type="InterPro" id="IPR059116">
    <property type="entry name" value="P2X_receptor"/>
</dbReference>
<dbReference type="Gene3D" id="2.60.490.10">
    <property type="entry name" value="atp-gated p2x4 ion channel domain"/>
    <property type="match status" value="1"/>
</dbReference>
<keyword evidence="8" id="KW-1071">Ligand-gated ion channel</keyword>
<dbReference type="OMA" id="KYKCTHD"/>
<dbReference type="PRINTS" id="PR01307">
    <property type="entry name" value="P2XRECEPTOR"/>
</dbReference>